<protein>
    <recommendedName>
        <fullName evidence="2">Gfo/Idh/MocA-like oxidoreductase N-terminal domain-containing protein</fullName>
    </recommendedName>
</protein>
<feature type="domain" description="Gfo/Idh/MocA-like oxidoreductase N-terminal" evidence="2">
    <location>
        <begin position="8"/>
        <end position="121"/>
    </location>
</feature>
<dbReference type="STRING" id="104259.A0A0F7TXV8"/>
<dbReference type="GO" id="GO:0006740">
    <property type="term" value="P:NADPH regeneration"/>
    <property type="evidence" value="ECO:0007669"/>
    <property type="project" value="TreeGrafter"/>
</dbReference>
<feature type="region of interest" description="Disordered" evidence="1">
    <location>
        <begin position="365"/>
        <end position="395"/>
    </location>
</feature>
<dbReference type="OrthoDB" id="5421607at2759"/>
<keyword evidence="4" id="KW-1185">Reference proteome</keyword>
<organism evidence="3 4">
    <name type="scientific">Penicillium brasilianum</name>
    <dbReference type="NCBI Taxonomy" id="104259"/>
    <lineage>
        <taxon>Eukaryota</taxon>
        <taxon>Fungi</taxon>
        <taxon>Dikarya</taxon>
        <taxon>Ascomycota</taxon>
        <taxon>Pezizomycotina</taxon>
        <taxon>Eurotiomycetes</taxon>
        <taxon>Eurotiomycetidae</taxon>
        <taxon>Eurotiales</taxon>
        <taxon>Aspergillaceae</taxon>
        <taxon>Penicillium</taxon>
    </lineage>
</organism>
<dbReference type="Pfam" id="PF01408">
    <property type="entry name" value="GFO_IDH_MocA"/>
    <property type="match status" value="1"/>
</dbReference>
<feature type="compositionally biased region" description="Polar residues" evidence="1">
    <location>
        <begin position="125"/>
        <end position="138"/>
    </location>
</feature>
<sequence length="463" mass="50341">MPTTPVLHVGILGATTATDSIYIPILNSLPNHYTFIIIHTTSNNLERDTQKHADVHTPQITTNPDEVINHPDVTLIINLLPFDHHEQYTLAALESGKHVMVEVPLSLSIHGLRRVRDARKKGAARSSQPDNAIANTNVSNTPGPKVFVGCARRYAPCFTDIFKKEISTLGRVYYARCRNITGPYTAPVAPNTPGKGYINGNSNSGLPSSLTPSASSTARPARIHALLADIFGSGEDCTRDREAFCRFLGTLGGHDLSLIRESLGFPDAVSNISIIEPFYSAMFHYTDDSRGVTYPFTLIWEAGVDGVPRCDAHLTVYGEKKTISVEYDFSCVGVRGEGVAVKVVVEEAVDDSGDVDVNVDVEVNGKAGENGHVNSDGDGQGNGVANGHARTRPRMKRTEFVSTARETYEQEFLAMHAYLAGDAGDSNLEAKTTAEDALDDLKLMHMIFDHYDRQCGTIRTPLG</sequence>
<dbReference type="PANTHER" id="PTHR42840:SF7">
    <property type="entry name" value="BINDING ROSSMANN FOLD OXIDOREDUCTASE, PUTATIVE (AFU_ORTHOLOGUE AFUA_4G10190)-RELATED"/>
    <property type="match status" value="1"/>
</dbReference>
<dbReference type="GO" id="GO:0005737">
    <property type="term" value="C:cytoplasm"/>
    <property type="evidence" value="ECO:0007669"/>
    <property type="project" value="TreeGrafter"/>
</dbReference>
<dbReference type="InterPro" id="IPR000683">
    <property type="entry name" value="Gfo/Idh/MocA-like_OxRdtase_N"/>
</dbReference>
<evidence type="ECO:0000313" key="4">
    <source>
        <dbReference type="Proteomes" id="UP000042958"/>
    </source>
</evidence>
<accession>A0A0F7TXV8</accession>
<evidence type="ECO:0000259" key="2">
    <source>
        <dbReference type="Pfam" id="PF01408"/>
    </source>
</evidence>
<dbReference type="GO" id="GO:0000166">
    <property type="term" value="F:nucleotide binding"/>
    <property type="evidence" value="ECO:0007669"/>
    <property type="project" value="InterPro"/>
</dbReference>
<feature type="region of interest" description="Disordered" evidence="1">
    <location>
        <begin position="119"/>
        <end position="138"/>
    </location>
</feature>
<dbReference type="SUPFAM" id="SSF51735">
    <property type="entry name" value="NAD(P)-binding Rossmann-fold domains"/>
    <property type="match status" value="1"/>
</dbReference>
<dbReference type="PANTHER" id="PTHR42840">
    <property type="entry name" value="NAD(P)-BINDING ROSSMANN-FOLD SUPERFAMILY PROTEIN-RELATED"/>
    <property type="match status" value="1"/>
</dbReference>
<name>A0A0F7TXV8_PENBI</name>
<gene>
    <name evidence="3" type="ORF">PMG11_09345</name>
</gene>
<evidence type="ECO:0000256" key="1">
    <source>
        <dbReference type="SAM" id="MobiDB-lite"/>
    </source>
</evidence>
<reference evidence="4" key="1">
    <citation type="journal article" date="2015" name="Genome Announc.">
        <title>Draft genome sequence of the fungus Penicillium brasilianum MG11.</title>
        <authorList>
            <person name="Horn F."/>
            <person name="Linde J."/>
            <person name="Mattern D.J."/>
            <person name="Walther G."/>
            <person name="Guthke R."/>
            <person name="Brakhage A.A."/>
            <person name="Valiante V."/>
        </authorList>
    </citation>
    <scope>NUCLEOTIDE SEQUENCE [LARGE SCALE GENOMIC DNA]</scope>
    <source>
        <strain evidence="4">MG11</strain>
    </source>
</reference>
<dbReference type="GO" id="GO:0016491">
    <property type="term" value="F:oxidoreductase activity"/>
    <property type="evidence" value="ECO:0007669"/>
    <property type="project" value="TreeGrafter"/>
</dbReference>
<dbReference type="Gene3D" id="3.40.50.720">
    <property type="entry name" value="NAD(P)-binding Rossmann-like Domain"/>
    <property type="match status" value="1"/>
</dbReference>
<dbReference type="AlphaFoldDB" id="A0A0F7TXV8"/>
<dbReference type="InterPro" id="IPR036291">
    <property type="entry name" value="NAD(P)-bd_dom_sf"/>
</dbReference>
<proteinExistence type="predicted"/>
<evidence type="ECO:0000313" key="3">
    <source>
        <dbReference type="EMBL" id="CEJ60786.1"/>
    </source>
</evidence>
<dbReference type="Proteomes" id="UP000042958">
    <property type="component" value="Unassembled WGS sequence"/>
</dbReference>
<dbReference type="EMBL" id="CDHK01000009">
    <property type="protein sequence ID" value="CEJ60786.1"/>
    <property type="molecule type" value="Genomic_DNA"/>
</dbReference>